<dbReference type="AlphaFoldDB" id="A0A433VDD2"/>
<evidence type="ECO:0000256" key="1">
    <source>
        <dbReference type="SAM" id="MobiDB-lite"/>
    </source>
</evidence>
<organism evidence="2 3">
    <name type="scientific">Dulcicalothrix desertica PCC 7102</name>
    <dbReference type="NCBI Taxonomy" id="232991"/>
    <lineage>
        <taxon>Bacteria</taxon>
        <taxon>Bacillati</taxon>
        <taxon>Cyanobacteriota</taxon>
        <taxon>Cyanophyceae</taxon>
        <taxon>Nostocales</taxon>
        <taxon>Calotrichaceae</taxon>
        <taxon>Dulcicalothrix</taxon>
    </lineage>
</organism>
<keyword evidence="3" id="KW-1185">Reference proteome</keyword>
<dbReference type="Proteomes" id="UP000271624">
    <property type="component" value="Unassembled WGS sequence"/>
</dbReference>
<comment type="caution">
    <text evidence="2">The sequence shown here is derived from an EMBL/GenBank/DDBJ whole genome shotgun (WGS) entry which is preliminary data.</text>
</comment>
<protein>
    <submittedName>
        <fullName evidence="2">Uncharacterized protein</fullName>
    </submittedName>
</protein>
<reference evidence="2" key="2">
    <citation type="journal article" date="2019" name="Genome Biol. Evol.">
        <title>Day and night: Metabolic profiles and evolutionary relationships of six axenic non-marine cyanobacteria.</title>
        <authorList>
            <person name="Will S.E."/>
            <person name="Henke P."/>
            <person name="Boedeker C."/>
            <person name="Huang S."/>
            <person name="Brinkmann H."/>
            <person name="Rohde M."/>
            <person name="Jarek M."/>
            <person name="Friedl T."/>
            <person name="Seufert S."/>
            <person name="Schumacher M."/>
            <person name="Overmann J."/>
            <person name="Neumann-Schaal M."/>
            <person name="Petersen J."/>
        </authorList>
    </citation>
    <scope>NUCLEOTIDE SEQUENCE [LARGE SCALE GENOMIC DNA]</scope>
    <source>
        <strain evidence="2">PCC 7102</strain>
    </source>
</reference>
<accession>A0A433VDD2</accession>
<gene>
    <name evidence="2" type="ORF">DSM106972_049710</name>
</gene>
<name>A0A433VDD2_9CYAN</name>
<evidence type="ECO:0000313" key="3">
    <source>
        <dbReference type="Proteomes" id="UP000271624"/>
    </source>
</evidence>
<sequence length="580" mass="63166">MSNAQVDSTQKRDLPTRTLTTSGNTNVLLPDWSQISFSRMPAITESGSINVNGIDRKWRQGDTPDKYLTLGDIDEALRPDLLSLNTIAQTLNYPDLDTFSLDSFPKTGQQTLQELVDAVPSLESKSAAQVPPIAKLLQTKSPQTNLNSPLREILAPDSALEKLKLNQIDLSPYTVADIPGIETVQLSNFTGWQNSLIKDVPLLNSLSLASFPIKLTESGNTVARIDLIWGQAEKRRQRTVSGSDVAGFAVPCSGQSCPYIELDDLENSGRNIRGEFEGRSWISGKYQKVDGGWGCLKSVNGGKEPTGRLPFGSAFKVVVMEPDEKTDTVDTALFFRFKNICGATPYFIGPVPFMTYRVNAPIFIGASDSIAPTSIQTQNSNIKTRTGATNSPNSEVVQSPAQKNCQPTETIQGVNVAALSKSINDVESRNGDYNAVGTYTCVDGEADCGIALGKYQAKSYDPDVQQQVTQVEGGKEFLAKLSGGYKPDSSELFQFFPPAAQDAVFETRIRDKVNSTSKEIDPTTKNSFSSERLVERVAQKYFGGDSSQVDSNAKDIFGRVSVKNYASDVLQRYKDIASGC</sequence>
<proteinExistence type="predicted"/>
<reference evidence="2" key="1">
    <citation type="submission" date="2018-12" db="EMBL/GenBank/DDBJ databases">
        <authorList>
            <person name="Will S."/>
            <person name="Neumann-Schaal M."/>
            <person name="Henke P."/>
        </authorList>
    </citation>
    <scope>NUCLEOTIDE SEQUENCE</scope>
    <source>
        <strain evidence="2">PCC 7102</strain>
    </source>
</reference>
<dbReference type="RefSeq" id="WP_233787457.1">
    <property type="nucleotide sequence ID" value="NZ_RSCL01000012.1"/>
</dbReference>
<feature type="region of interest" description="Disordered" evidence="1">
    <location>
        <begin position="383"/>
        <end position="404"/>
    </location>
</feature>
<dbReference type="EMBL" id="RSCL01000012">
    <property type="protein sequence ID" value="RUT04057.1"/>
    <property type="molecule type" value="Genomic_DNA"/>
</dbReference>
<evidence type="ECO:0000313" key="2">
    <source>
        <dbReference type="EMBL" id="RUT04057.1"/>
    </source>
</evidence>
<feature type="region of interest" description="Disordered" evidence="1">
    <location>
        <begin position="1"/>
        <end position="23"/>
    </location>
</feature>